<dbReference type="EMBL" id="CP015772">
    <property type="protein sequence ID" value="ANH81906.1"/>
    <property type="molecule type" value="Genomic_DNA"/>
</dbReference>
<dbReference type="STRING" id="1176587.A8C56_13805"/>
<organism evidence="1 2">
    <name type="scientific">Niabella ginsenosidivorans</name>
    <dbReference type="NCBI Taxonomy" id="1176587"/>
    <lineage>
        <taxon>Bacteria</taxon>
        <taxon>Pseudomonadati</taxon>
        <taxon>Bacteroidota</taxon>
        <taxon>Chitinophagia</taxon>
        <taxon>Chitinophagales</taxon>
        <taxon>Chitinophagaceae</taxon>
        <taxon>Niabella</taxon>
    </lineage>
</organism>
<dbReference type="OrthoDB" id="1191109at2"/>
<keyword evidence="2" id="KW-1185">Reference proteome</keyword>
<evidence type="ECO:0000313" key="1">
    <source>
        <dbReference type="EMBL" id="ANH81906.1"/>
    </source>
</evidence>
<protein>
    <submittedName>
        <fullName evidence="1">Uncharacterized protein</fullName>
    </submittedName>
</protein>
<name>A0A1A9I2R3_9BACT</name>
<dbReference type="Proteomes" id="UP000077667">
    <property type="component" value="Chromosome"/>
</dbReference>
<dbReference type="KEGG" id="nia:A8C56_13805"/>
<gene>
    <name evidence="1" type="ORF">A8C56_13805</name>
</gene>
<proteinExistence type="predicted"/>
<dbReference type="AlphaFoldDB" id="A0A1A9I2R3"/>
<dbReference type="RefSeq" id="WP_067757113.1">
    <property type="nucleotide sequence ID" value="NZ_CP015772.1"/>
</dbReference>
<sequence length="94" mass="10465">MVSCQPASPDHFFDQAVLNSNLVSDFEPYSFGKALEQYTVEYPDVPSGKRKEKEARQVVQTKIQSIEGALARVKALDAGDDEMRAIKQNSIALF</sequence>
<accession>A0A1A9I2R3</accession>
<evidence type="ECO:0000313" key="2">
    <source>
        <dbReference type="Proteomes" id="UP000077667"/>
    </source>
</evidence>
<reference evidence="1 2" key="1">
    <citation type="submission" date="2016-05" db="EMBL/GenBank/DDBJ databases">
        <title>Niabella ginsenosidivorans BS26 whole genome sequencing.</title>
        <authorList>
            <person name="Im W.T."/>
            <person name="Siddiqi M.Z."/>
        </authorList>
    </citation>
    <scope>NUCLEOTIDE SEQUENCE [LARGE SCALE GENOMIC DNA]</scope>
    <source>
        <strain evidence="1 2">BS26</strain>
    </source>
</reference>